<evidence type="ECO:0008006" key="8">
    <source>
        <dbReference type="Google" id="ProtNLM"/>
    </source>
</evidence>
<dbReference type="AlphaFoldDB" id="A0A137PH52"/>
<reference evidence="6 7" key="1">
    <citation type="journal article" date="2015" name="Genome Biol. Evol.">
        <title>Phylogenomic analyses indicate that early fungi evolved digesting cell walls of algal ancestors of land plants.</title>
        <authorList>
            <person name="Chang Y."/>
            <person name="Wang S."/>
            <person name="Sekimoto S."/>
            <person name="Aerts A.L."/>
            <person name="Choi C."/>
            <person name="Clum A."/>
            <person name="LaButti K.M."/>
            <person name="Lindquist E.A."/>
            <person name="Yee Ngan C."/>
            <person name="Ohm R.A."/>
            <person name="Salamov A.A."/>
            <person name="Grigoriev I.V."/>
            <person name="Spatafora J.W."/>
            <person name="Berbee M.L."/>
        </authorList>
    </citation>
    <scope>NUCLEOTIDE SEQUENCE [LARGE SCALE GENOMIC DNA]</scope>
    <source>
        <strain evidence="6 7">NRRL 28638</strain>
    </source>
</reference>
<sequence length="274" mass="30893">MTVRLIAAIAFADLLTHVGEIYSAVNIGLPNGTPHCTAVSIFRSFSRTFYCFTNIAICFHLYRGLVLLKKSTWKYEVYTWIVTLAMVILFTSVYYSLGIFTGKLRKSACNPGADNKTMNRIYFLFVGIIDLITILVGIFTTIVGRQSLNKWINSYADNRNRRLDDQNKFKSDRKKMASRSFLYPLATCVTLPFEALLLILNSFGIMVLQISIPKTITVGLSGLLTGLAFAFDPASHKAFYSAYTQIREKMNGCKPFKDDMTNYADNIPLSEKNI</sequence>
<gene>
    <name evidence="6" type="ORF">CONCODRAFT_2540</name>
</gene>
<dbReference type="Gene3D" id="1.20.1070.10">
    <property type="entry name" value="Rhodopsin 7-helix transmembrane proteins"/>
    <property type="match status" value="1"/>
</dbReference>
<feature type="transmembrane region" description="Helical" evidence="5">
    <location>
        <begin position="47"/>
        <end position="65"/>
    </location>
</feature>
<dbReference type="GO" id="GO:0005886">
    <property type="term" value="C:plasma membrane"/>
    <property type="evidence" value="ECO:0007669"/>
    <property type="project" value="TreeGrafter"/>
</dbReference>
<dbReference type="Proteomes" id="UP000070444">
    <property type="component" value="Unassembled WGS sequence"/>
</dbReference>
<dbReference type="GO" id="GO:0004930">
    <property type="term" value="F:G protein-coupled receptor activity"/>
    <property type="evidence" value="ECO:0007669"/>
    <property type="project" value="TreeGrafter"/>
</dbReference>
<protein>
    <recommendedName>
        <fullName evidence="8">G-protein coupled receptors family 1 profile domain-containing protein</fullName>
    </recommendedName>
</protein>
<accession>A0A137PH52</accession>
<feature type="transmembrane region" description="Helical" evidence="5">
    <location>
        <begin position="212"/>
        <end position="231"/>
    </location>
</feature>
<evidence type="ECO:0000256" key="2">
    <source>
        <dbReference type="ARBA" id="ARBA00022692"/>
    </source>
</evidence>
<evidence type="ECO:0000256" key="1">
    <source>
        <dbReference type="ARBA" id="ARBA00004141"/>
    </source>
</evidence>
<organism evidence="6 7">
    <name type="scientific">Conidiobolus coronatus (strain ATCC 28846 / CBS 209.66 / NRRL 28638)</name>
    <name type="common">Delacroixia coronata</name>
    <dbReference type="NCBI Taxonomy" id="796925"/>
    <lineage>
        <taxon>Eukaryota</taxon>
        <taxon>Fungi</taxon>
        <taxon>Fungi incertae sedis</taxon>
        <taxon>Zoopagomycota</taxon>
        <taxon>Entomophthoromycotina</taxon>
        <taxon>Entomophthoromycetes</taxon>
        <taxon>Entomophthorales</taxon>
        <taxon>Ancylistaceae</taxon>
        <taxon>Conidiobolus</taxon>
    </lineage>
</organism>
<dbReference type="PANTHER" id="PTHR23112:SF0">
    <property type="entry name" value="TRANSMEMBRANE PROTEIN 116"/>
    <property type="match status" value="1"/>
</dbReference>
<evidence type="ECO:0000313" key="7">
    <source>
        <dbReference type="Proteomes" id="UP000070444"/>
    </source>
</evidence>
<feature type="transmembrane region" description="Helical" evidence="5">
    <location>
        <begin position="77"/>
        <end position="101"/>
    </location>
</feature>
<keyword evidence="7" id="KW-1185">Reference proteome</keyword>
<evidence type="ECO:0000313" key="6">
    <source>
        <dbReference type="EMBL" id="KXN74336.1"/>
    </source>
</evidence>
<evidence type="ECO:0000256" key="4">
    <source>
        <dbReference type="ARBA" id="ARBA00023136"/>
    </source>
</evidence>
<dbReference type="EMBL" id="KQ964424">
    <property type="protein sequence ID" value="KXN74336.1"/>
    <property type="molecule type" value="Genomic_DNA"/>
</dbReference>
<dbReference type="GO" id="GO:0007189">
    <property type="term" value="P:adenylate cyclase-activating G protein-coupled receptor signaling pathway"/>
    <property type="evidence" value="ECO:0007669"/>
    <property type="project" value="TreeGrafter"/>
</dbReference>
<keyword evidence="3 5" id="KW-1133">Transmembrane helix</keyword>
<feature type="transmembrane region" description="Helical" evidence="5">
    <location>
        <begin position="181"/>
        <end position="200"/>
    </location>
</feature>
<name>A0A137PH52_CONC2</name>
<dbReference type="PANTHER" id="PTHR23112">
    <property type="entry name" value="G PROTEIN-COUPLED RECEPTOR 157-RELATED"/>
    <property type="match status" value="1"/>
</dbReference>
<feature type="transmembrane region" description="Helical" evidence="5">
    <location>
        <begin position="121"/>
        <end position="143"/>
    </location>
</feature>
<evidence type="ECO:0000256" key="3">
    <source>
        <dbReference type="ARBA" id="ARBA00022989"/>
    </source>
</evidence>
<comment type="subcellular location">
    <subcellularLocation>
        <location evidence="1">Membrane</location>
        <topology evidence="1">Multi-pass membrane protein</topology>
    </subcellularLocation>
</comment>
<proteinExistence type="predicted"/>
<evidence type="ECO:0000256" key="5">
    <source>
        <dbReference type="SAM" id="Phobius"/>
    </source>
</evidence>
<keyword evidence="4 5" id="KW-0472">Membrane</keyword>
<keyword evidence="2 5" id="KW-0812">Transmembrane</keyword>